<dbReference type="PANTHER" id="PTHR18952">
    <property type="entry name" value="CARBONIC ANHYDRASE"/>
    <property type="match status" value="1"/>
</dbReference>
<dbReference type="InterPro" id="IPR036398">
    <property type="entry name" value="CA_dom_sf"/>
</dbReference>
<accession>A0ABN9MJ58</accession>
<gene>
    <name evidence="7" type="ORF">RIMI_LOCUS21690785</name>
</gene>
<protein>
    <recommendedName>
        <fullName evidence="4">Carbonic anhydrase</fullName>
        <ecNumber evidence="4">4.2.1.1</ecNumber>
    </recommendedName>
</protein>
<keyword evidence="2 4" id="KW-0479">Metal-binding</keyword>
<comment type="similarity">
    <text evidence="1 4">Belongs to the alpha-carbonic anhydrase family.</text>
</comment>
<organism evidence="7 8">
    <name type="scientific">Ranitomeya imitator</name>
    <name type="common">mimic poison frog</name>
    <dbReference type="NCBI Taxonomy" id="111125"/>
    <lineage>
        <taxon>Eukaryota</taxon>
        <taxon>Metazoa</taxon>
        <taxon>Chordata</taxon>
        <taxon>Craniata</taxon>
        <taxon>Vertebrata</taxon>
        <taxon>Euteleostomi</taxon>
        <taxon>Amphibia</taxon>
        <taxon>Batrachia</taxon>
        <taxon>Anura</taxon>
        <taxon>Neobatrachia</taxon>
        <taxon>Hyloidea</taxon>
        <taxon>Dendrobatidae</taxon>
        <taxon>Dendrobatinae</taxon>
        <taxon>Ranitomeya</taxon>
    </lineage>
</organism>
<evidence type="ECO:0000256" key="1">
    <source>
        <dbReference type="ARBA" id="ARBA00010718"/>
    </source>
</evidence>
<dbReference type="InterPro" id="IPR023561">
    <property type="entry name" value="Carbonic_anhydrase_a-class"/>
</dbReference>
<dbReference type="SUPFAM" id="SSF51069">
    <property type="entry name" value="Carbonic anhydrase"/>
    <property type="match status" value="1"/>
</dbReference>
<dbReference type="EC" id="4.2.1.1" evidence="4"/>
<dbReference type="PROSITE" id="PS51144">
    <property type="entry name" value="ALPHA_CA_2"/>
    <property type="match status" value="1"/>
</dbReference>
<dbReference type="InterPro" id="IPR001148">
    <property type="entry name" value="CA_dom"/>
</dbReference>
<evidence type="ECO:0000313" key="8">
    <source>
        <dbReference type="Proteomes" id="UP001176940"/>
    </source>
</evidence>
<keyword evidence="5" id="KW-0472">Membrane</keyword>
<dbReference type="Proteomes" id="UP001176940">
    <property type="component" value="Unassembled WGS sequence"/>
</dbReference>
<comment type="caution">
    <text evidence="7">The sequence shown here is derived from an EMBL/GenBank/DDBJ whole genome shotgun (WGS) entry which is preliminary data.</text>
</comment>
<dbReference type="EMBL" id="CAUEEQ010077348">
    <property type="protein sequence ID" value="CAJ0966811.1"/>
    <property type="molecule type" value="Genomic_DNA"/>
</dbReference>
<comment type="catalytic activity">
    <reaction evidence="4">
        <text>hydrogencarbonate + H(+) = CO2 + H2O</text>
        <dbReference type="Rhea" id="RHEA:10748"/>
        <dbReference type="ChEBI" id="CHEBI:15377"/>
        <dbReference type="ChEBI" id="CHEBI:15378"/>
        <dbReference type="ChEBI" id="CHEBI:16526"/>
        <dbReference type="ChEBI" id="CHEBI:17544"/>
        <dbReference type="EC" id="4.2.1.1"/>
    </reaction>
</comment>
<evidence type="ECO:0000256" key="4">
    <source>
        <dbReference type="RuleBase" id="RU367011"/>
    </source>
</evidence>
<evidence type="ECO:0000256" key="2">
    <source>
        <dbReference type="ARBA" id="ARBA00022723"/>
    </source>
</evidence>
<dbReference type="SMART" id="SM01057">
    <property type="entry name" value="Carb_anhydrase"/>
    <property type="match status" value="1"/>
</dbReference>
<dbReference type="Pfam" id="PF00194">
    <property type="entry name" value="Carb_anhydrase"/>
    <property type="match status" value="1"/>
</dbReference>
<keyword evidence="8" id="KW-1185">Reference proteome</keyword>
<proteinExistence type="inferred from homology"/>
<keyword evidence="4" id="KW-0456">Lyase</keyword>
<comment type="function">
    <text evidence="4">Reversible hydration of carbon dioxide.</text>
</comment>
<dbReference type="PROSITE" id="PS00162">
    <property type="entry name" value="ALPHA_CA_1"/>
    <property type="match status" value="1"/>
</dbReference>
<keyword evidence="5" id="KW-0812">Transmembrane</keyword>
<dbReference type="InterPro" id="IPR018338">
    <property type="entry name" value="Carbonic_anhydrase_a-class_CS"/>
</dbReference>
<evidence type="ECO:0000313" key="7">
    <source>
        <dbReference type="EMBL" id="CAJ0966811.1"/>
    </source>
</evidence>
<evidence type="ECO:0000256" key="5">
    <source>
        <dbReference type="SAM" id="Phobius"/>
    </source>
</evidence>
<feature type="domain" description="Alpha-carbonic anhydrase" evidence="6">
    <location>
        <begin position="66"/>
        <end position="322"/>
    </location>
</feature>
<feature type="transmembrane region" description="Helical" evidence="5">
    <location>
        <begin position="326"/>
        <end position="349"/>
    </location>
</feature>
<reference evidence="7" key="1">
    <citation type="submission" date="2023-07" db="EMBL/GenBank/DDBJ databases">
        <authorList>
            <person name="Stuckert A."/>
        </authorList>
    </citation>
    <scope>NUCLEOTIDE SEQUENCE</scope>
</reference>
<dbReference type="PANTHER" id="PTHR18952:SF19">
    <property type="entry name" value="CARBONIC ANHYDRASE 12"/>
    <property type="match status" value="1"/>
</dbReference>
<sequence>MRPYPKLIEHLWRDLKIADRHDNFFQSGLVCRDYNKDTFHFSYSSPITIYSQPPQTPHPADTPILSRCCRNEGENSWATRYSFCGGVYQSPLDFHGSILQYDSNLKPIQLYGYNASSNDPFIISNNGHTVSVSLPPNMYIDIPPFRYIAAQLHFHWGSLASHGGSEHCIGGKKFAAEMHIVHYNSKYADVGTAMEVSDGLAVLGILIEIGSFNSAYDNIISQLTQIKYKGQSFQIPGFNIRSLVPESLDEYYRYEGSLTTPPCNPSVLWYVFRNPIFISEEQLLLFETALYCTERNSSSPVEMIDNYRRLQQEGDRLVSVSFREGIVLAITLACLLGSLIIIGVTCWLFRWKKQAKNVKKVVYTPAVPMLETTSNV</sequence>
<evidence type="ECO:0000259" key="6">
    <source>
        <dbReference type="PROSITE" id="PS51144"/>
    </source>
</evidence>
<keyword evidence="3 4" id="KW-0862">Zinc</keyword>
<keyword evidence="5" id="KW-1133">Transmembrane helix</keyword>
<comment type="cofactor">
    <cofactor evidence="4">
        <name>Zn(2+)</name>
        <dbReference type="ChEBI" id="CHEBI:29105"/>
    </cofactor>
</comment>
<evidence type="ECO:0000256" key="3">
    <source>
        <dbReference type="ARBA" id="ARBA00022833"/>
    </source>
</evidence>
<name>A0ABN9MJ58_9NEOB</name>
<dbReference type="Gene3D" id="3.10.200.10">
    <property type="entry name" value="Alpha carbonic anhydrase"/>
    <property type="match status" value="1"/>
</dbReference>